<protein>
    <submittedName>
        <fullName evidence="3">Uncharacterized protein</fullName>
    </submittedName>
</protein>
<keyword evidence="1" id="KW-0175">Coiled coil</keyword>
<gene>
    <name evidence="3" type="ORF">SAMN05443574_103300</name>
</gene>
<evidence type="ECO:0000256" key="1">
    <source>
        <dbReference type="SAM" id="Coils"/>
    </source>
</evidence>
<dbReference type="Proteomes" id="UP000182573">
    <property type="component" value="Unassembled WGS sequence"/>
</dbReference>
<dbReference type="EMBL" id="FNOF01000003">
    <property type="protein sequence ID" value="SDW45039.1"/>
    <property type="molecule type" value="Genomic_DNA"/>
</dbReference>
<feature type="region of interest" description="Disordered" evidence="2">
    <location>
        <begin position="35"/>
        <end position="68"/>
    </location>
</feature>
<accession>A0A1H2TP66</accession>
<dbReference type="STRING" id="28442.SAMN05443574_103300"/>
<dbReference type="SUPFAM" id="SSF46579">
    <property type="entry name" value="Prefoldin"/>
    <property type="match status" value="1"/>
</dbReference>
<evidence type="ECO:0000313" key="3">
    <source>
        <dbReference type="EMBL" id="SDW45039.1"/>
    </source>
</evidence>
<name>A0A1H2TP66_HALVA</name>
<organism evidence="3 4">
    <name type="scientific">Haloarcula vallismortis</name>
    <name type="common">Halobacterium vallismortis</name>
    <dbReference type="NCBI Taxonomy" id="28442"/>
    <lineage>
        <taxon>Archaea</taxon>
        <taxon>Methanobacteriati</taxon>
        <taxon>Methanobacteriota</taxon>
        <taxon>Stenosarchaea group</taxon>
        <taxon>Halobacteria</taxon>
        <taxon>Halobacteriales</taxon>
        <taxon>Haloarculaceae</taxon>
        <taxon>Haloarcula</taxon>
    </lineage>
</organism>
<feature type="coiled-coil region" evidence="1">
    <location>
        <begin position="94"/>
        <end position="131"/>
    </location>
</feature>
<dbReference type="AlphaFoldDB" id="A0A1H2TP66"/>
<feature type="compositionally biased region" description="Low complexity" evidence="2">
    <location>
        <begin position="45"/>
        <end position="61"/>
    </location>
</feature>
<dbReference type="RefSeq" id="WP_004515135.1">
    <property type="nucleotide sequence ID" value="NZ_FNOF01000003.1"/>
</dbReference>
<evidence type="ECO:0000313" key="4">
    <source>
        <dbReference type="Proteomes" id="UP000182573"/>
    </source>
</evidence>
<sequence>MDTNDFTEEDYEEYIDFLHDRIQFLEEELKKSEETVLELQQEQASSDPGSLLDGLDLSPEPGDLRELSPEDFQGFEDLMLHDPEEVLEDPEKAFEEMLNAANRLQEQRETLDRLDEVNKRIEENNEEWFED</sequence>
<proteinExistence type="predicted"/>
<evidence type="ECO:0000256" key="2">
    <source>
        <dbReference type="SAM" id="MobiDB-lite"/>
    </source>
</evidence>
<reference evidence="3 4" key="1">
    <citation type="submission" date="2016-10" db="EMBL/GenBank/DDBJ databases">
        <authorList>
            <person name="de Groot N.N."/>
        </authorList>
    </citation>
    <scope>NUCLEOTIDE SEQUENCE [LARGE SCALE GENOMIC DNA]</scope>
    <source>
        <strain evidence="3 4">DSM 3756</strain>
    </source>
</reference>